<dbReference type="EMBL" id="MCRJ01000051">
    <property type="protein sequence ID" value="ODN70399.1"/>
    <property type="molecule type" value="Genomic_DNA"/>
</dbReference>
<gene>
    <name evidence="2" type="ORF">A6302_02263</name>
</gene>
<reference evidence="2 3" key="1">
    <citation type="submission" date="2016-07" db="EMBL/GenBank/DDBJ databases">
        <title>Draft Genome Sequence of Methylobrevis pamukkalensis PK2.</title>
        <authorList>
            <person name="Vasilenko O.V."/>
            <person name="Doronina N.V."/>
            <person name="Shmareva M.N."/>
            <person name="Tarlachkov S.V."/>
            <person name="Mustakhimov I."/>
            <person name="Trotsenko Y.A."/>
        </authorList>
    </citation>
    <scope>NUCLEOTIDE SEQUENCE [LARGE SCALE GENOMIC DNA]</scope>
    <source>
        <strain evidence="2 3">PK2</strain>
    </source>
</reference>
<feature type="compositionally biased region" description="Polar residues" evidence="1">
    <location>
        <begin position="69"/>
        <end position="78"/>
    </location>
</feature>
<organism evidence="2 3">
    <name type="scientific">Methylobrevis pamukkalensis</name>
    <dbReference type="NCBI Taxonomy" id="1439726"/>
    <lineage>
        <taxon>Bacteria</taxon>
        <taxon>Pseudomonadati</taxon>
        <taxon>Pseudomonadota</taxon>
        <taxon>Alphaproteobacteria</taxon>
        <taxon>Hyphomicrobiales</taxon>
        <taxon>Pleomorphomonadaceae</taxon>
        <taxon>Methylobrevis</taxon>
    </lineage>
</organism>
<feature type="compositionally biased region" description="Basic and acidic residues" evidence="1">
    <location>
        <begin position="14"/>
        <end position="25"/>
    </location>
</feature>
<evidence type="ECO:0000313" key="2">
    <source>
        <dbReference type="EMBL" id="ODN70399.1"/>
    </source>
</evidence>
<sequence length="78" mass="8041">MKPADGKPTGARPAEVKPQDARPGEAKPAAALPRPEAAERVTILTPQDAALPHRPDDPGPGGDDYAPQKRTTATPALA</sequence>
<feature type="compositionally biased region" description="Low complexity" evidence="1">
    <location>
        <begin position="26"/>
        <end position="35"/>
    </location>
</feature>
<feature type="region of interest" description="Disordered" evidence="1">
    <location>
        <begin position="1"/>
        <end position="78"/>
    </location>
</feature>
<dbReference type="RefSeq" id="WP_069306931.1">
    <property type="nucleotide sequence ID" value="NZ_MCRJ01000051.1"/>
</dbReference>
<protein>
    <submittedName>
        <fullName evidence="2">Uncharacterized protein</fullName>
    </submittedName>
</protein>
<evidence type="ECO:0000256" key="1">
    <source>
        <dbReference type="SAM" id="MobiDB-lite"/>
    </source>
</evidence>
<evidence type="ECO:0000313" key="3">
    <source>
        <dbReference type="Proteomes" id="UP000094622"/>
    </source>
</evidence>
<keyword evidence="3" id="KW-1185">Reference proteome</keyword>
<dbReference type="AlphaFoldDB" id="A0A1E3H241"/>
<proteinExistence type="predicted"/>
<accession>A0A1E3H241</accession>
<comment type="caution">
    <text evidence="2">The sequence shown here is derived from an EMBL/GenBank/DDBJ whole genome shotgun (WGS) entry which is preliminary data.</text>
</comment>
<dbReference type="Proteomes" id="UP000094622">
    <property type="component" value="Unassembled WGS sequence"/>
</dbReference>
<name>A0A1E3H241_9HYPH</name>